<keyword evidence="3" id="KW-0732">Signal</keyword>
<organism evidence="5 6">
    <name type="scientific">Metschnikowia aff. pulcherrima</name>
    <dbReference type="NCBI Taxonomy" id="2163413"/>
    <lineage>
        <taxon>Eukaryota</taxon>
        <taxon>Fungi</taxon>
        <taxon>Dikarya</taxon>
        <taxon>Ascomycota</taxon>
        <taxon>Saccharomycotina</taxon>
        <taxon>Pichiomycetes</taxon>
        <taxon>Metschnikowiaceae</taxon>
        <taxon>Metschnikowia</taxon>
    </lineage>
</organism>
<sequence length="2962" mass="317242">MLLIVVYLFCTVFATATTGCKPAKINYYGFVARIYRYHLNSHMGWHPDFFSDHYKRYHWSHGTENRLKNNIKEQKPLKVVKKIKNINFDIHASSYEIVHGEVYGYPMTVSNFTLELSGYFRAHSTGTYTFRLAADNGATLQFGSGLTCCDDASGSVSGKFHIETMGPHGGGGNTAKNVHMASFDLTEGIYYPVKIVMFNWRGNAGLHLSATDPLGETTTEFGRAVFQGKFDQKCTTTVTSAWKKTFTSTKTQLGALTNTVVVRVPKATITRTIAGQHTYALTRTVTGELTNTVVVEKASSAPPAVKTSKKPLKKTTAPEKGHGKPSLALFGHPSPIEVSKTQSGPEKSAVVKPPAHTNKHKNHFESTFHGKNALHEKGGFLALTCIQSLLGKARRAADLPEYCLPEEEEMSAALLKDELFDPSILENHHDLDGLELNAKNLGFDNSTDIVSNMDEKNDPDFERLFGEYVRFEETLDGIPDQEGMERIQENERIDSTVAKTSLVSSFGNKELISSLLESGFKTTKESTATRAISTISGRFDGFDAGNLGENAKKDSISHHTMVPPNPKGEDEAALSLRRDQLFLALVRNQGATPTPIERENPRSENHAISSNSIFGLSAAGSTTQSEVVLGLPSMKSASVIHDMGLQPNEPELMSTHIVDDSALDSAAEPLPMSDASPSQGFLDQKPEESLMGNAVVSSGPEFEKVSFYSNDELSTSSIRSQSEVWIESNAEPQPSVVSNLEFQEHSRNVESFQNIVSGYESAIQAMSSSYSSASVSAREPQLDVAKGHIAPEKAGQVSQSYDFEKERIFSESLSLLPDLPLSNNIHEIYTWGSESTEPAASSDVEPIQALLAAFMQNLKLVDTSLESVITPLEEGLIHNTGFGVSLADESHLSGLGGKMAPELLFAEETAGVSNEDHLPKSELSNGTFEAAKLLAAESVSTNHSSTPSPGLLSANILQPKETGTVGEEADMVPGNEEMFEEDLGEVFGNGEEVFPEESYDIGQNVGQNVDFESTSLASPSIPFPLKDSSETMSGSEASFSEKYQAADSGFEGNSLVLGSGNEISGFTPVASLTMIESLGSSEVLEKISFHSPESEELPRLEETLDVASASPVELAGQESGSSLSEHKKAEIHEVEMHKSEKASAVSSLHSNANTFYDEIDLVSGAISALSGAGVVSESLSASDLAQSTVFPLAASDAFPESKSDKIALPLFISPGKTAEMHLSYPAKDLLAQGSYLDKSGSPRDSFEKAYGQATDDANVTEAPNNLSGSDDFKESLFTPGSSLTNKNSVLELASNESDTIVSGFAKENIMGSTPSSVSFDESSNDSDGQVTDKDEEKNNVSDESVANDTSRDSIKSISALGKASMSMTLSDLGSDSGSVSDAESANLRAKDGFESNSEIGLSLVQTHVEFSSALLIRNGSKSEASETVKDTNGRASSKSSHSKYSEDSAGSFAGGTESEFANLELLNISSSTHRIGSHRLPNLSGENVDDFKALQSENADSEYSMGDHEFEDISEASDEDNSQNLFGVDVFTSLQGSLDAYKAAETGAHVNKFMKLPSKSALENEIFDSEPFELRASKVFSQAAPLITSGALEMIDENQSQVDAGESISQAQVEALGGLNLSSAKIPKPFAILEHENGTDTLFHHMAWSGEYSFSGSQPAKSSGLSLVSDQDQISASHVLPESKASIDFTGFADASLGSVILSNSMAEVYQISQMGASSHGHENSQHPLPSSHGEFAAEDSKTMPPAEILSQDFGNPAFPSGVSMVNGVSQTDRDEKETPASSHINDVIPSSHASFPEGSNQVFEVSKHPDFDSYSLLLTEDSREKSYFVDSEKLVSKFEEKAYPKSSETPVEEEPSQTVGMELSPTDLADSEFDDLHGNGQGIEISTDAFETSVSTQEEMLASTKSDFGRPTHSSKDSTSASLDEVKSSQLPEFSAKFPSLDSKTPVPEDDSKSDPSMATGEVLPSSIMDSDSSSHESFKEPRPLRLRKSVAGEENVDSTGPGPTIVPANNTSIADTIISLSVDAAVSSASIWTELGKGQGIIDEVSHSAHQRYSIHEKPSKNALESHSSGIYAESVPSPSTQGAAETESAWSRIGASSSLGIPSFDVYDLMRMDEPSENGQNEVDESVLVSLITPIGASSAKSEYSMKELESLTISEIGSAASEVAPIASSNVSYSAWAPPVENANYAQEMADIREENAKLVGKASGDGFGGTSEYGWSQIERPKEKIGIVFETYLSASANEKDLFASAAISGNATFSIASESMMSSALNSSSSTRDFTGHSHSLLASPAFSTSHSAGNSSESDHYFLSNGFFDSVNSKDYDTFTNHTDSATGALGNSFTANLKKVPQSGRHDAVNSTDLNETLYLRDHAKGSGHDSALNILAQGDNLVDKEHAYMLLLEDMMFADEAVHANDDMSTDQVGQNAFSTEVPNLRKSGIGKPGKEKLTTSHVISAASFATMTSLGSHLPESSNISTQQSLGDEPPLDLQETEMDEDIRIDGFAITDFETMSESAGTSLLMNESSGTMATRTSDVMELSGNSARNTSLTLESSSNSVTLTFSSDSTDAQTLSGNLTLLQSKTSALETGSTHPVFPSFSAHMFDLGQISDSAALRKTQAKTLSRESSHGVPTGPMVTQAMVETRPTAEDNVRYTLLLTADGGIVSADSLGATFADYRSPTEFLARVFNTGSASRFESQSFQVSTSLREPRDQKINFEHIETLTTIESSGMAFGFQETPLRGEGETWVHNSGSDASEPAILSWKGVGNNAENTTPTYQFDASNTPKASPLIYGLIKLEQIHANNVPTITEPGLLSPGEGNNNMPKISVSVKNEENENFSLSACESLGSIDSCKLLLDVSNAHNTISDDWKKTITTIFCPYESCGKDTFVADKMNSSASNASKNSKNEFVSAVHDTINSAFHKTNTFQNASVESLRQVPVMEGAGAVTPAMLLLAITAHFVNFLLF</sequence>
<feature type="region of interest" description="Disordered" evidence="1">
    <location>
        <begin position="1892"/>
        <end position="2009"/>
    </location>
</feature>
<feature type="region of interest" description="Disordered" evidence="1">
    <location>
        <begin position="1312"/>
        <end position="1352"/>
    </location>
</feature>
<feature type="compositionally biased region" description="Polar residues" evidence="1">
    <location>
        <begin position="1918"/>
        <end position="1933"/>
    </location>
</feature>
<accession>A0A4P6XS18</accession>
<evidence type="ECO:0000256" key="2">
    <source>
        <dbReference type="SAM" id="Phobius"/>
    </source>
</evidence>
<gene>
    <name evidence="5" type="primary">MPUL0C05670</name>
    <name evidence="5" type="ORF">METSCH_C05670</name>
</gene>
<keyword evidence="2" id="KW-1133">Transmembrane helix</keyword>
<keyword evidence="2" id="KW-0472">Membrane</keyword>
<keyword evidence="2" id="KW-0812">Transmembrane</keyword>
<evidence type="ECO:0000259" key="4">
    <source>
        <dbReference type="PROSITE" id="PS51820"/>
    </source>
</evidence>
<feature type="compositionally biased region" description="Basic and acidic residues" evidence="1">
    <location>
        <begin position="1423"/>
        <end position="1432"/>
    </location>
</feature>
<evidence type="ECO:0000256" key="3">
    <source>
        <dbReference type="SAM" id="SignalP"/>
    </source>
</evidence>
<feature type="region of interest" description="Disordered" evidence="1">
    <location>
        <begin position="1842"/>
        <end position="1861"/>
    </location>
</feature>
<evidence type="ECO:0000313" key="6">
    <source>
        <dbReference type="Proteomes" id="UP000292447"/>
    </source>
</evidence>
<dbReference type="InterPro" id="IPR018871">
    <property type="entry name" value="GLEYA_adhesin_domain"/>
</dbReference>
<feature type="region of interest" description="Disordered" evidence="1">
    <location>
        <begin position="1254"/>
        <end position="1273"/>
    </location>
</feature>
<keyword evidence="6" id="KW-1185">Reference proteome</keyword>
<name>A0A4P6XS18_9ASCO</name>
<feature type="transmembrane region" description="Helical" evidence="2">
    <location>
        <begin position="2940"/>
        <end position="2961"/>
    </location>
</feature>
<dbReference type="PROSITE" id="PS51820">
    <property type="entry name" value="PA14"/>
    <property type="match status" value="1"/>
</dbReference>
<feature type="domain" description="PA14" evidence="4">
    <location>
        <begin position="58"/>
        <end position="225"/>
    </location>
</feature>
<dbReference type="InterPro" id="IPR037524">
    <property type="entry name" value="PA14/GLEYA"/>
</dbReference>
<feature type="compositionally biased region" description="Polar residues" evidence="1">
    <location>
        <begin position="1255"/>
        <end position="1268"/>
    </location>
</feature>
<feature type="signal peptide" evidence="3">
    <location>
        <begin position="1"/>
        <end position="16"/>
    </location>
</feature>
<feature type="region of interest" description="Disordered" evidence="1">
    <location>
        <begin position="1419"/>
        <end position="1451"/>
    </location>
</feature>
<reference evidence="6" key="1">
    <citation type="submission" date="2019-03" db="EMBL/GenBank/DDBJ databases">
        <title>Snf2 controls pulcherriminic acid biosynthesis and connects pigmentation and antifungal activity of the yeast Metschnikowia pulcherrima.</title>
        <authorList>
            <person name="Gore-Lloyd D."/>
            <person name="Sumann I."/>
            <person name="Brachmann A.O."/>
            <person name="Schneeberger K."/>
            <person name="Ortiz-Merino R.A."/>
            <person name="Moreno-Beltran M."/>
            <person name="Schlaefli M."/>
            <person name="Kirner P."/>
            <person name="Santos Kron A."/>
            <person name="Wolfe K.H."/>
            <person name="Piel J."/>
            <person name="Ahrens C.H."/>
            <person name="Henk D."/>
            <person name="Freimoser F.M."/>
        </authorList>
    </citation>
    <scope>NUCLEOTIDE SEQUENCE [LARGE SCALE GENOMIC DNA]</scope>
    <source>
        <strain evidence="6">APC 1.2</strain>
    </source>
</reference>
<dbReference type="SUPFAM" id="SSF56988">
    <property type="entry name" value="Anthrax protective antigen"/>
    <property type="match status" value="1"/>
</dbReference>
<dbReference type="EMBL" id="CP034458">
    <property type="protein sequence ID" value="QBM88594.1"/>
    <property type="molecule type" value="Genomic_DNA"/>
</dbReference>
<feature type="chain" id="PRO_5020781227" evidence="3">
    <location>
        <begin position="17"/>
        <end position="2962"/>
    </location>
</feature>
<dbReference type="STRING" id="2163413.A0A4P6XS18"/>
<feature type="region of interest" description="Disordered" evidence="1">
    <location>
        <begin position="298"/>
        <end position="361"/>
    </location>
</feature>
<feature type="compositionally biased region" description="Low complexity" evidence="1">
    <location>
        <begin position="1315"/>
        <end position="1327"/>
    </location>
</feature>
<dbReference type="Proteomes" id="UP000292447">
    <property type="component" value="Chromosome III"/>
</dbReference>
<proteinExistence type="predicted"/>
<feature type="compositionally biased region" description="Polar residues" evidence="1">
    <location>
        <begin position="1892"/>
        <end position="1907"/>
    </location>
</feature>
<feature type="compositionally biased region" description="Basic and acidic residues" evidence="1">
    <location>
        <begin position="1908"/>
        <end position="1917"/>
    </location>
</feature>
<feature type="compositionally biased region" description="Polar residues" evidence="1">
    <location>
        <begin position="2466"/>
        <end position="2480"/>
    </location>
</feature>
<evidence type="ECO:0000313" key="5">
    <source>
        <dbReference type="EMBL" id="QBM88594.1"/>
    </source>
</evidence>
<feature type="compositionally biased region" description="Basic and acidic residues" evidence="1">
    <location>
        <begin position="1974"/>
        <end position="1985"/>
    </location>
</feature>
<feature type="region of interest" description="Disordered" evidence="1">
    <location>
        <begin position="1716"/>
        <end position="1796"/>
    </location>
</feature>
<feature type="region of interest" description="Disordered" evidence="1">
    <location>
        <begin position="2466"/>
        <end position="2485"/>
    </location>
</feature>
<protein>
    <submittedName>
        <fullName evidence="5">PA14 domain-containing protein</fullName>
    </submittedName>
</protein>
<dbReference type="Gene3D" id="2.60.120.1560">
    <property type="match status" value="1"/>
</dbReference>
<feature type="region of interest" description="Disordered" evidence="1">
    <location>
        <begin position="2058"/>
        <end position="2092"/>
    </location>
</feature>
<evidence type="ECO:0000256" key="1">
    <source>
        <dbReference type="SAM" id="MobiDB-lite"/>
    </source>
</evidence>
<dbReference type="Pfam" id="PF10528">
    <property type="entry name" value="GLEYA"/>
    <property type="match status" value="1"/>
</dbReference>
<feature type="compositionally biased region" description="Basic and acidic residues" evidence="1">
    <location>
        <begin position="1330"/>
        <end position="1340"/>
    </location>
</feature>